<reference evidence="6" key="1">
    <citation type="journal article" date="2019" name="Int. J. Syst. Evol. Microbiol.">
        <title>The Global Catalogue of Microorganisms (GCM) 10K type strain sequencing project: providing services to taxonomists for standard genome sequencing and annotation.</title>
        <authorList>
            <consortium name="The Broad Institute Genomics Platform"/>
            <consortium name="The Broad Institute Genome Sequencing Center for Infectious Disease"/>
            <person name="Wu L."/>
            <person name="Ma J."/>
        </authorList>
    </citation>
    <scope>NUCLEOTIDE SEQUENCE [LARGE SCALE GENOMIC DNA]</scope>
    <source>
        <strain evidence="6">JCM 32226</strain>
    </source>
</reference>
<dbReference type="InterPro" id="IPR009057">
    <property type="entry name" value="Homeodomain-like_sf"/>
</dbReference>
<keyword evidence="1" id="KW-0805">Transcription regulation</keyword>
<gene>
    <name evidence="5" type="ORF">GCM10023095_32400</name>
</gene>
<keyword evidence="6" id="KW-1185">Reference proteome</keyword>
<dbReference type="RefSeq" id="WP_345015033.1">
    <property type="nucleotide sequence ID" value="NZ_BAABFC010000029.1"/>
</dbReference>
<evidence type="ECO:0000259" key="4">
    <source>
        <dbReference type="PROSITE" id="PS01124"/>
    </source>
</evidence>
<protein>
    <submittedName>
        <fullName evidence="5">AraC family transcriptional regulator</fullName>
    </submittedName>
</protein>
<dbReference type="SUPFAM" id="SSF55136">
    <property type="entry name" value="Probable bacterial effector-binding domain"/>
    <property type="match status" value="1"/>
</dbReference>
<dbReference type="InterPro" id="IPR011256">
    <property type="entry name" value="Reg_factor_effector_dom_sf"/>
</dbReference>
<feature type="domain" description="HTH araC/xylS-type" evidence="4">
    <location>
        <begin position="7"/>
        <end position="105"/>
    </location>
</feature>
<dbReference type="PANTHER" id="PTHR47504:SF5">
    <property type="entry name" value="RIGHT ORIGIN-BINDING PROTEIN"/>
    <property type="match status" value="1"/>
</dbReference>
<dbReference type="Gene3D" id="1.10.10.60">
    <property type="entry name" value="Homeodomain-like"/>
    <property type="match status" value="1"/>
</dbReference>
<comment type="caution">
    <text evidence="5">The sequence shown here is derived from an EMBL/GenBank/DDBJ whole genome shotgun (WGS) entry which is preliminary data.</text>
</comment>
<dbReference type="EMBL" id="BAABFC010000029">
    <property type="protein sequence ID" value="GAA4504427.1"/>
    <property type="molecule type" value="Genomic_DNA"/>
</dbReference>
<dbReference type="PANTHER" id="PTHR47504">
    <property type="entry name" value="RIGHT ORIGIN-BINDING PROTEIN"/>
    <property type="match status" value="1"/>
</dbReference>
<name>A0ABP8QJB3_9GAMM</name>
<dbReference type="InterPro" id="IPR018060">
    <property type="entry name" value="HTH_AraC"/>
</dbReference>
<dbReference type="Gene3D" id="3.20.80.10">
    <property type="entry name" value="Regulatory factor, effector binding domain"/>
    <property type="match status" value="1"/>
</dbReference>
<evidence type="ECO:0000256" key="1">
    <source>
        <dbReference type="ARBA" id="ARBA00023015"/>
    </source>
</evidence>
<organism evidence="5 6">
    <name type="scientific">Pseudaeromonas paramecii</name>
    <dbReference type="NCBI Taxonomy" id="2138166"/>
    <lineage>
        <taxon>Bacteria</taxon>
        <taxon>Pseudomonadati</taxon>
        <taxon>Pseudomonadota</taxon>
        <taxon>Gammaproteobacteria</taxon>
        <taxon>Aeromonadales</taxon>
        <taxon>Aeromonadaceae</taxon>
        <taxon>Pseudaeromonas</taxon>
    </lineage>
</organism>
<accession>A0ABP8QJB3</accession>
<dbReference type="PROSITE" id="PS01124">
    <property type="entry name" value="HTH_ARAC_FAMILY_2"/>
    <property type="match status" value="1"/>
</dbReference>
<evidence type="ECO:0000313" key="6">
    <source>
        <dbReference type="Proteomes" id="UP001501321"/>
    </source>
</evidence>
<dbReference type="SMART" id="SM00342">
    <property type="entry name" value="HTH_ARAC"/>
    <property type="match status" value="1"/>
</dbReference>
<keyword evidence="2" id="KW-0238">DNA-binding</keyword>
<dbReference type="Proteomes" id="UP001501321">
    <property type="component" value="Unassembled WGS sequence"/>
</dbReference>
<dbReference type="InterPro" id="IPR050959">
    <property type="entry name" value="MarA-like"/>
</dbReference>
<dbReference type="Pfam" id="PF12833">
    <property type="entry name" value="HTH_18"/>
    <property type="match status" value="1"/>
</dbReference>
<sequence>MNPERLLRAGAFMEAHLGDPFALEEVADAAAMSLRSLQRHFADAVGESLASFVRGRRLTLAAQRLVAGHDDILSLALDCQFGSHEAFTRAFARHFFMTPSEYRQQGSQQHFYYRPVLGEAMLGELGRQRQRPPQIVHQPARPLWGLGRILTGDQMAGPALLAQVAQLQADLQSLFGRAIRPRLFYFKTAPQQCRYYRLLLAIEAGRGAPPAGLDALTLPAGYRASFWTLGYEQLLPVFFYHCFAQWIFHSGWHFADAPVELHLPDERQPALGLTLPVRTTPSPGYQLW</sequence>
<keyword evidence="3" id="KW-0804">Transcription</keyword>
<dbReference type="SUPFAM" id="SSF46689">
    <property type="entry name" value="Homeodomain-like"/>
    <property type="match status" value="2"/>
</dbReference>
<evidence type="ECO:0000313" key="5">
    <source>
        <dbReference type="EMBL" id="GAA4504427.1"/>
    </source>
</evidence>
<evidence type="ECO:0000256" key="3">
    <source>
        <dbReference type="ARBA" id="ARBA00023163"/>
    </source>
</evidence>
<proteinExistence type="predicted"/>
<evidence type="ECO:0000256" key="2">
    <source>
        <dbReference type="ARBA" id="ARBA00023125"/>
    </source>
</evidence>